<dbReference type="PIRSF" id="PIRSF034934">
    <property type="entry name" value="AbiF_AbiD"/>
    <property type="match status" value="1"/>
</dbReference>
<dbReference type="InterPro" id="IPR011664">
    <property type="entry name" value="Abi_system_AbiD/AbiF-like"/>
</dbReference>
<protein>
    <submittedName>
        <fullName evidence="1">Abi-like protein</fullName>
    </submittedName>
</protein>
<dbReference type="InterPro" id="IPR017034">
    <property type="entry name" value="Abi_system_AbiD/AbiF"/>
</dbReference>
<reference evidence="1" key="1">
    <citation type="journal article" date="2021" name="Proc. Natl. Acad. Sci. U.S.A.">
        <title>A Catalog of Tens of Thousands of Viruses from Human Metagenomes Reveals Hidden Associations with Chronic Diseases.</title>
        <authorList>
            <person name="Tisza M.J."/>
            <person name="Buck C.B."/>
        </authorList>
    </citation>
    <scope>NUCLEOTIDE SEQUENCE</scope>
    <source>
        <strain evidence="1">CtGAB12</strain>
    </source>
</reference>
<dbReference type="EMBL" id="BK032644">
    <property type="protein sequence ID" value="DAF52885.1"/>
    <property type="molecule type" value="Genomic_DNA"/>
</dbReference>
<proteinExistence type="predicted"/>
<organism evidence="1">
    <name type="scientific">Caudovirales sp. ctGAB12</name>
    <dbReference type="NCBI Taxonomy" id="2827632"/>
    <lineage>
        <taxon>Viruses</taxon>
        <taxon>Duplodnaviria</taxon>
        <taxon>Heunggongvirae</taxon>
        <taxon>Uroviricota</taxon>
        <taxon>Caudoviricetes</taxon>
    </lineage>
</organism>
<evidence type="ECO:0000313" key="1">
    <source>
        <dbReference type="EMBL" id="DAF52885.1"/>
    </source>
</evidence>
<dbReference type="Pfam" id="PF07751">
    <property type="entry name" value="Abi_2"/>
    <property type="match status" value="1"/>
</dbReference>
<name>A0A8S5SP97_9CAUD</name>
<sequence length="314" mass="36903">MGEPKALSSQELMELFEHRGMCIDGFNIKKIQHINYYKLKEFAHPLSTISKDGNETVVSYNGVEFSEVLGRYYQDKNLRIFLMHAIEKIEVSVKTNMAHILGMKHGAFGYLDFSNWSNKKKWTKFQIESKQHRIKVNLLKAKRKNKSAEYNRDNIDRDEFPTIWLAIDLLTFGEMVEMIEIMSENNLTQLAKVYNCSKQEFVSWLGCIQFIRNICAHNSNLIDMKLTTKPKIRKAWNSRLYFIEKDGIRKPTDRLAVVILIVMELVHQINDKYQWHEIQKSIKSICKDDKRANLLGFKSKKDALRLRDFVMGRI</sequence>
<accession>A0A8S5SP97</accession>